<feature type="region of interest" description="Disordered" evidence="1">
    <location>
        <begin position="665"/>
        <end position="706"/>
    </location>
</feature>
<evidence type="ECO:0000313" key="3">
    <source>
        <dbReference type="EMBL" id="KAG8458333.1"/>
    </source>
</evidence>
<evidence type="ECO:0000259" key="2">
    <source>
        <dbReference type="Pfam" id="PF00899"/>
    </source>
</evidence>
<dbReference type="AlphaFoldDB" id="A0A8J6C8B7"/>
<dbReference type="Proteomes" id="UP000751190">
    <property type="component" value="Unassembled WGS sequence"/>
</dbReference>
<dbReference type="InterPro" id="IPR035985">
    <property type="entry name" value="Ubiquitin-activating_enz"/>
</dbReference>
<feature type="region of interest" description="Disordered" evidence="1">
    <location>
        <begin position="539"/>
        <end position="566"/>
    </location>
</feature>
<gene>
    <name evidence="3" type="ORF">KFE25_005180</name>
</gene>
<dbReference type="GO" id="GO:0061504">
    <property type="term" value="P:cyclic threonylcarbamoyladenosine biosynthetic process"/>
    <property type="evidence" value="ECO:0007669"/>
    <property type="project" value="TreeGrafter"/>
</dbReference>
<organism evidence="3 4">
    <name type="scientific">Diacronema lutheri</name>
    <name type="common">Unicellular marine alga</name>
    <name type="synonym">Monochrysis lutheri</name>
    <dbReference type="NCBI Taxonomy" id="2081491"/>
    <lineage>
        <taxon>Eukaryota</taxon>
        <taxon>Haptista</taxon>
        <taxon>Haptophyta</taxon>
        <taxon>Pavlovophyceae</taxon>
        <taxon>Pavlovales</taxon>
        <taxon>Pavlovaceae</taxon>
        <taxon>Diacronema</taxon>
    </lineage>
</organism>
<evidence type="ECO:0000313" key="4">
    <source>
        <dbReference type="Proteomes" id="UP000751190"/>
    </source>
</evidence>
<evidence type="ECO:0000256" key="1">
    <source>
        <dbReference type="SAM" id="MobiDB-lite"/>
    </source>
</evidence>
<dbReference type="PANTHER" id="PTHR43267">
    <property type="entry name" value="TRNA THREONYLCARBAMOYLADENOSINE DEHYDRATASE"/>
    <property type="match status" value="1"/>
</dbReference>
<sequence length="1002" mass="98378">MAARGLLACVGLACVGLAARVRRRRLVARAEAARRARLRAAAEPSAGRERATSPPDAPPLRAPRELHAARVAIVGLGGVGSHCAALLARAGVRDFVLVDFDFVSLSSLNRHAAAVRANVGTPKVYAVRDQLLAILAPPGHETLAADAIAADVIAADAHAADAIAADARATDATLRPARVDSHVSMFSAKAAASLLVEPAWRSSAAPRAHAHTATAPFADAQAAARAAARAGAAVRIRRDAHAADAPSPPARASGASGAGGAASDGGAWAPDAHLGAALRALPDDALPDLVIDAIDDVRTKAELLLWCAAARVPVLSALGAGGKLDGARLHVGALNDVVAEPLGRALVARLRAALAPPPTAGGDGGGDGGDGGAARAGSAALRALVHASVRYVYSSAPIVAALLPLDPAASDGARANGAAAAASDAAAASSAARAAAQAAASARLVARKAAARAAARAALDAAAASEAAAVARQGAPAVAAEVDVARAPGARAAGPSGAEAAMLIGGGGGGDDARAAPRARRAATRAAARAAAAAEAAAVAGTDGGGRGGGAARRRRGADVGSDGGAARGAVAGMRVRVVPVMGPMPALFGAVLASEALAMLEAAGAGADARGAGDGGDGGGGGGARGGDGSDGGGVGPATHSDVCAALHEVTAAAALAAGAGAPPSFSPGPGGSGSDGGGSGGGGSGGPARARSPPDADRRCGGERRTEDAWLEMGLWEDAVSADAAGADGADGLTFGAACTAADAAVLGPGLAAPAGPAAPAAGGASAALAAHAHYAPGNAPAAPGAIVVARAPLPACWPRPRRFPPVARPRLSAALKAALRERLYAREALLFGNSCCEEAKLSLEEVEYVASHVWHGRCALCGERIGSEAQQFTLAVWRRCDPINVANLLLLRCREADIHAARALLTERERGVDAPAASLRSDWGDRGQDGGPPDVPPETRWPGALGAHNRRAGGRGETRAPRLSAAIFAQAARPLAADEVARIERRLRDALVEGGLWVL</sequence>
<feature type="compositionally biased region" description="Gly residues" evidence="1">
    <location>
        <begin position="670"/>
        <end position="688"/>
    </location>
</feature>
<name>A0A8J6C8B7_DIALT</name>
<protein>
    <recommendedName>
        <fullName evidence="2">THIF-type NAD/FAD binding fold domain-containing protein</fullName>
    </recommendedName>
</protein>
<dbReference type="OrthoDB" id="10265862at2759"/>
<feature type="region of interest" description="Disordered" evidence="1">
    <location>
        <begin position="608"/>
        <end position="637"/>
    </location>
</feature>
<dbReference type="SUPFAM" id="SSF51735">
    <property type="entry name" value="NAD(P)-binding Rossmann-fold domains"/>
    <property type="match status" value="1"/>
</dbReference>
<dbReference type="SUPFAM" id="SSF69572">
    <property type="entry name" value="Activating enzymes of the ubiquitin-like proteins"/>
    <property type="match status" value="1"/>
</dbReference>
<proteinExistence type="predicted"/>
<dbReference type="Pfam" id="PF00899">
    <property type="entry name" value="ThiF"/>
    <property type="match status" value="1"/>
</dbReference>
<comment type="caution">
    <text evidence="3">The sequence shown here is derived from an EMBL/GenBank/DDBJ whole genome shotgun (WGS) entry which is preliminary data.</text>
</comment>
<feature type="region of interest" description="Disordered" evidence="1">
    <location>
        <begin position="39"/>
        <end position="61"/>
    </location>
</feature>
<dbReference type="PRINTS" id="PR01852">
    <property type="entry name" value="SIBAPROTEIN"/>
</dbReference>
<keyword evidence="4" id="KW-1185">Reference proteome</keyword>
<dbReference type="GO" id="GO:0008641">
    <property type="term" value="F:ubiquitin-like modifier activating enzyme activity"/>
    <property type="evidence" value="ECO:0007669"/>
    <property type="project" value="InterPro"/>
</dbReference>
<accession>A0A8J6C8B7</accession>
<feature type="domain" description="THIF-type NAD/FAD binding fold" evidence="2">
    <location>
        <begin position="64"/>
        <end position="134"/>
    </location>
</feature>
<dbReference type="InterPro" id="IPR045886">
    <property type="entry name" value="ThiF/MoeB/HesA"/>
</dbReference>
<dbReference type="Gene3D" id="3.40.50.720">
    <property type="entry name" value="NAD(P)-binding Rossmann-like Domain"/>
    <property type="match status" value="2"/>
</dbReference>
<dbReference type="PANTHER" id="PTHR43267:SF2">
    <property type="entry name" value="TRNA THREONYLCARBAMOYLADENOSINE DEHYDRATASE 1-RELATED"/>
    <property type="match status" value="1"/>
</dbReference>
<feature type="compositionally biased region" description="Basic and acidic residues" evidence="1">
    <location>
        <begin position="694"/>
        <end position="706"/>
    </location>
</feature>
<dbReference type="InterPro" id="IPR009148">
    <property type="entry name" value="PcsB-like"/>
</dbReference>
<dbReference type="InterPro" id="IPR000594">
    <property type="entry name" value="ThiF_NAD_FAD-bd"/>
</dbReference>
<dbReference type="EMBL" id="JAGTXO010000054">
    <property type="protein sequence ID" value="KAG8458333.1"/>
    <property type="molecule type" value="Genomic_DNA"/>
</dbReference>
<feature type="region of interest" description="Disordered" evidence="1">
    <location>
        <begin position="918"/>
        <end position="959"/>
    </location>
</feature>
<dbReference type="InterPro" id="IPR036291">
    <property type="entry name" value="NAD(P)-bd_dom_sf"/>
</dbReference>
<feature type="compositionally biased region" description="Gly residues" evidence="1">
    <location>
        <begin position="613"/>
        <end position="637"/>
    </location>
</feature>
<reference evidence="3" key="1">
    <citation type="submission" date="2021-05" db="EMBL/GenBank/DDBJ databases">
        <title>The genome of the haptophyte Pavlova lutheri (Diacronema luteri, Pavlovales) - a model for lipid biosynthesis in eukaryotic algae.</title>
        <authorList>
            <person name="Hulatt C.J."/>
            <person name="Posewitz M.C."/>
        </authorList>
    </citation>
    <scope>NUCLEOTIDE SEQUENCE</scope>
    <source>
        <strain evidence="3">NIVA-4/92</strain>
    </source>
</reference>
<dbReference type="GO" id="GO:0061503">
    <property type="term" value="F:tRNA threonylcarbamoyladenosine dehydratase"/>
    <property type="evidence" value="ECO:0007669"/>
    <property type="project" value="TreeGrafter"/>
</dbReference>
<feature type="region of interest" description="Disordered" evidence="1">
    <location>
        <begin position="238"/>
        <end position="264"/>
    </location>
</feature>
<feature type="compositionally biased region" description="Gly residues" evidence="1">
    <location>
        <begin position="542"/>
        <end position="551"/>
    </location>
</feature>